<gene>
    <name evidence="1" type="ORF">BJ212DRAFT_1305115</name>
</gene>
<dbReference type="RefSeq" id="XP_041186036.1">
    <property type="nucleotide sequence ID" value="XM_041333717.1"/>
</dbReference>
<reference evidence="1" key="1">
    <citation type="journal article" date="2020" name="New Phytol.">
        <title>Comparative genomics reveals dynamic genome evolution in host specialist ectomycorrhizal fungi.</title>
        <authorList>
            <person name="Lofgren L.A."/>
            <person name="Nguyen N.H."/>
            <person name="Vilgalys R."/>
            <person name="Ruytinx J."/>
            <person name="Liao H.L."/>
            <person name="Branco S."/>
            <person name="Kuo A."/>
            <person name="LaButti K."/>
            <person name="Lipzen A."/>
            <person name="Andreopoulos W."/>
            <person name="Pangilinan J."/>
            <person name="Riley R."/>
            <person name="Hundley H."/>
            <person name="Na H."/>
            <person name="Barry K."/>
            <person name="Grigoriev I.V."/>
            <person name="Stajich J.E."/>
            <person name="Kennedy P.G."/>
        </authorList>
    </citation>
    <scope>NUCLEOTIDE SEQUENCE</scope>
    <source>
        <strain evidence="1">MN1</strain>
    </source>
</reference>
<proteinExistence type="predicted"/>
<evidence type="ECO:0000313" key="2">
    <source>
        <dbReference type="Proteomes" id="UP000807769"/>
    </source>
</evidence>
<dbReference type="EMBL" id="JABBWG010000098">
    <property type="protein sequence ID" value="KAG1801202.1"/>
    <property type="molecule type" value="Genomic_DNA"/>
</dbReference>
<sequence>MTMNLNWTPLIPVTMMKLTHYQIFQAAYSLSNTAKDNMLKLIGADPCELPEGELAKFVKSIPDDHMTKGDISIIANSIANIKKLLKHVIPVQDQILNFCGVSPEWHAADTVSRFLRTSVAYLEDIQMLEMSGGVPKLTAAHLLGELIVKSPMASQKWTSSKQEEWLSPWDKIIVMDQAEADRKKKLENCFKNSLRATKTGCQARAEATNIFSAVLKSVTEVQKPMHSLQEVEAYSKLYYQRCIKSIVNNKLKAEAEALQAKNKALTNGMRVAIIKKETANLYKVETNEVKVEVWRYIEDAKMRKDNKKVGMWSED</sequence>
<name>A0A9P7DR93_9AGAM</name>
<organism evidence="1 2">
    <name type="scientific">Suillus subaureus</name>
    <dbReference type="NCBI Taxonomy" id="48587"/>
    <lineage>
        <taxon>Eukaryota</taxon>
        <taxon>Fungi</taxon>
        <taxon>Dikarya</taxon>
        <taxon>Basidiomycota</taxon>
        <taxon>Agaricomycotina</taxon>
        <taxon>Agaricomycetes</taxon>
        <taxon>Agaricomycetidae</taxon>
        <taxon>Boletales</taxon>
        <taxon>Suillineae</taxon>
        <taxon>Suillaceae</taxon>
        <taxon>Suillus</taxon>
    </lineage>
</organism>
<dbReference type="OrthoDB" id="2683861at2759"/>
<comment type="caution">
    <text evidence="1">The sequence shown here is derived from an EMBL/GenBank/DDBJ whole genome shotgun (WGS) entry which is preliminary data.</text>
</comment>
<accession>A0A9P7DR93</accession>
<dbReference type="GeneID" id="64627734"/>
<protein>
    <submittedName>
        <fullName evidence="1">Uncharacterized protein</fullName>
    </submittedName>
</protein>
<evidence type="ECO:0000313" key="1">
    <source>
        <dbReference type="EMBL" id="KAG1801202.1"/>
    </source>
</evidence>
<keyword evidence="2" id="KW-1185">Reference proteome</keyword>
<dbReference type="Proteomes" id="UP000807769">
    <property type="component" value="Unassembled WGS sequence"/>
</dbReference>
<dbReference type="AlphaFoldDB" id="A0A9P7DR93"/>